<evidence type="ECO:0000313" key="1">
    <source>
        <dbReference type="EMBL" id="KAK1303254.1"/>
    </source>
</evidence>
<dbReference type="Proteomes" id="UP001180020">
    <property type="component" value="Unassembled WGS sequence"/>
</dbReference>
<protein>
    <submittedName>
        <fullName evidence="1">Uncharacterized protein</fullName>
    </submittedName>
</protein>
<organism evidence="1 2">
    <name type="scientific">Acorus calamus</name>
    <name type="common">Sweet flag</name>
    <dbReference type="NCBI Taxonomy" id="4465"/>
    <lineage>
        <taxon>Eukaryota</taxon>
        <taxon>Viridiplantae</taxon>
        <taxon>Streptophyta</taxon>
        <taxon>Embryophyta</taxon>
        <taxon>Tracheophyta</taxon>
        <taxon>Spermatophyta</taxon>
        <taxon>Magnoliopsida</taxon>
        <taxon>Liliopsida</taxon>
        <taxon>Acoraceae</taxon>
        <taxon>Acorus</taxon>
    </lineage>
</organism>
<comment type="caution">
    <text evidence="1">The sequence shown here is derived from an EMBL/GenBank/DDBJ whole genome shotgun (WGS) entry which is preliminary data.</text>
</comment>
<dbReference type="AlphaFoldDB" id="A0AAV9DQI6"/>
<dbReference type="EMBL" id="JAUJYO010000011">
    <property type="protein sequence ID" value="KAK1303254.1"/>
    <property type="molecule type" value="Genomic_DNA"/>
</dbReference>
<evidence type="ECO:0000313" key="2">
    <source>
        <dbReference type="Proteomes" id="UP001180020"/>
    </source>
</evidence>
<sequence>MQLRGPHANPQLREQGLIESFPMGNPCLSMWPPIVLHKPHHLAQSSYHHSSATSTSY</sequence>
<proteinExistence type="predicted"/>
<reference evidence="1" key="1">
    <citation type="journal article" date="2023" name="Nat. Commun.">
        <title>Diploid and tetraploid genomes of Acorus and the evolution of monocots.</title>
        <authorList>
            <person name="Ma L."/>
            <person name="Liu K.W."/>
            <person name="Li Z."/>
            <person name="Hsiao Y.Y."/>
            <person name="Qi Y."/>
            <person name="Fu T."/>
            <person name="Tang G.D."/>
            <person name="Zhang D."/>
            <person name="Sun W.H."/>
            <person name="Liu D.K."/>
            <person name="Li Y."/>
            <person name="Chen G.Z."/>
            <person name="Liu X.D."/>
            <person name="Liao X.Y."/>
            <person name="Jiang Y.T."/>
            <person name="Yu X."/>
            <person name="Hao Y."/>
            <person name="Huang J."/>
            <person name="Zhao X.W."/>
            <person name="Ke S."/>
            <person name="Chen Y.Y."/>
            <person name="Wu W.L."/>
            <person name="Hsu J.L."/>
            <person name="Lin Y.F."/>
            <person name="Huang M.D."/>
            <person name="Li C.Y."/>
            <person name="Huang L."/>
            <person name="Wang Z.W."/>
            <person name="Zhao X."/>
            <person name="Zhong W.Y."/>
            <person name="Peng D.H."/>
            <person name="Ahmad S."/>
            <person name="Lan S."/>
            <person name="Zhang J.S."/>
            <person name="Tsai W.C."/>
            <person name="Van de Peer Y."/>
            <person name="Liu Z.J."/>
        </authorList>
    </citation>
    <scope>NUCLEOTIDE SEQUENCE</scope>
    <source>
        <strain evidence="1">CP</strain>
    </source>
</reference>
<accession>A0AAV9DQI6</accession>
<reference evidence="1" key="2">
    <citation type="submission" date="2023-06" db="EMBL/GenBank/DDBJ databases">
        <authorList>
            <person name="Ma L."/>
            <person name="Liu K.-W."/>
            <person name="Li Z."/>
            <person name="Hsiao Y.-Y."/>
            <person name="Qi Y."/>
            <person name="Fu T."/>
            <person name="Tang G."/>
            <person name="Zhang D."/>
            <person name="Sun W.-H."/>
            <person name="Liu D.-K."/>
            <person name="Li Y."/>
            <person name="Chen G.-Z."/>
            <person name="Liu X.-D."/>
            <person name="Liao X.-Y."/>
            <person name="Jiang Y.-T."/>
            <person name="Yu X."/>
            <person name="Hao Y."/>
            <person name="Huang J."/>
            <person name="Zhao X.-W."/>
            <person name="Ke S."/>
            <person name="Chen Y.-Y."/>
            <person name="Wu W.-L."/>
            <person name="Hsu J.-L."/>
            <person name="Lin Y.-F."/>
            <person name="Huang M.-D."/>
            <person name="Li C.-Y."/>
            <person name="Huang L."/>
            <person name="Wang Z.-W."/>
            <person name="Zhao X."/>
            <person name="Zhong W.-Y."/>
            <person name="Peng D.-H."/>
            <person name="Ahmad S."/>
            <person name="Lan S."/>
            <person name="Zhang J.-S."/>
            <person name="Tsai W.-C."/>
            <person name="Van De Peer Y."/>
            <person name="Liu Z.-J."/>
        </authorList>
    </citation>
    <scope>NUCLEOTIDE SEQUENCE</scope>
    <source>
        <strain evidence="1">CP</strain>
        <tissue evidence="1">Leaves</tissue>
    </source>
</reference>
<keyword evidence="2" id="KW-1185">Reference proteome</keyword>
<gene>
    <name evidence="1" type="ORF">QJS10_CPB11g01961</name>
</gene>
<name>A0AAV9DQI6_ACOCL</name>